<reference evidence="3" key="1">
    <citation type="submission" date="2025-08" db="UniProtKB">
        <authorList>
            <consortium name="RefSeq"/>
        </authorList>
    </citation>
    <scope>IDENTIFICATION</scope>
    <source>
        <tissue evidence="3">Thorax and Abdomen</tissue>
    </source>
</reference>
<dbReference type="InterPro" id="IPR036397">
    <property type="entry name" value="RNaseH_sf"/>
</dbReference>
<dbReference type="OrthoDB" id="6615390at2759"/>
<dbReference type="PANTHER" id="PTHR47331:SF1">
    <property type="entry name" value="GAG-LIKE PROTEIN"/>
    <property type="match status" value="1"/>
</dbReference>
<dbReference type="Proteomes" id="UP000829291">
    <property type="component" value="Chromosome 2"/>
</dbReference>
<dbReference type="InterPro" id="IPR040676">
    <property type="entry name" value="DUF5641"/>
</dbReference>
<dbReference type="InterPro" id="IPR008042">
    <property type="entry name" value="Retrotrans_Pao"/>
</dbReference>
<dbReference type="InterPro" id="IPR012337">
    <property type="entry name" value="RNaseH-like_sf"/>
</dbReference>
<dbReference type="Pfam" id="PF05380">
    <property type="entry name" value="Peptidase_A17"/>
    <property type="match status" value="1"/>
</dbReference>
<dbReference type="Pfam" id="PF18701">
    <property type="entry name" value="DUF5641"/>
    <property type="match status" value="1"/>
</dbReference>
<dbReference type="InterPro" id="IPR001584">
    <property type="entry name" value="Integrase_cat-core"/>
</dbReference>
<dbReference type="GO" id="GO:0003676">
    <property type="term" value="F:nucleic acid binding"/>
    <property type="evidence" value="ECO:0007669"/>
    <property type="project" value="InterPro"/>
</dbReference>
<name>A0A6J0C921_NEOLC</name>
<keyword evidence="2" id="KW-1185">Reference proteome</keyword>
<dbReference type="InterPro" id="IPR041588">
    <property type="entry name" value="Integrase_H2C2"/>
</dbReference>
<evidence type="ECO:0000313" key="3">
    <source>
        <dbReference type="RefSeq" id="XP_015522890.2"/>
    </source>
</evidence>
<organism evidence="3">
    <name type="scientific">Neodiprion lecontei</name>
    <name type="common">Redheaded pine sawfly</name>
    <dbReference type="NCBI Taxonomy" id="441921"/>
    <lineage>
        <taxon>Eukaryota</taxon>
        <taxon>Metazoa</taxon>
        <taxon>Ecdysozoa</taxon>
        <taxon>Arthropoda</taxon>
        <taxon>Hexapoda</taxon>
        <taxon>Insecta</taxon>
        <taxon>Pterygota</taxon>
        <taxon>Neoptera</taxon>
        <taxon>Endopterygota</taxon>
        <taxon>Hymenoptera</taxon>
        <taxon>Tenthredinoidea</taxon>
        <taxon>Diprionidae</taxon>
        <taxon>Diprioninae</taxon>
        <taxon>Neodiprion</taxon>
    </lineage>
</organism>
<dbReference type="SUPFAM" id="SSF53098">
    <property type="entry name" value="Ribonuclease H-like"/>
    <property type="match status" value="1"/>
</dbReference>
<dbReference type="KEGG" id="nlo:107226554"/>
<proteinExistence type="predicted"/>
<dbReference type="Pfam" id="PF17921">
    <property type="entry name" value="Integrase_H2C2"/>
    <property type="match status" value="1"/>
</dbReference>
<dbReference type="GO" id="GO:0015074">
    <property type="term" value="P:DNA integration"/>
    <property type="evidence" value="ECO:0007669"/>
    <property type="project" value="InterPro"/>
</dbReference>
<dbReference type="AlphaFoldDB" id="A0A6J0C921"/>
<dbReference type="PROSITE" id="PS50994">
    <property type="entry name" value="INTEGRASE"/>
    <property type="match status" value="1"/>
</dbReference>
<protein>
    <submittedName>
        <fullName evidence="3">Uncharacterized protein LOC107226554</fullName>
    </submittedName>
</protein>
<gene>
    <name evidence="3" type="primary">LOC107226554</name>
</gene>
<dbReference type="GeneID" id="107226554"/>
<sequence length="753" mass="84401">MSNHPELLVGIGNCKASSPSARKFEPNEWVRTLGVVWTPSDDSFRVKLNLDLNHTTASKRSLLSELARIFDPLGWLAPVLVYVKILFQDTWISGATWDEPLPAETLSPWLHLRSTLPRLEELVIPRWLGPTTHPRRYQLHGFSDASERAYAAAVYVRVCSEDDSYTVSLLCSKTKVAPVKSNRVAEIQTLLPNTTWQHVKSAENPADLATRGITPEQILQADLWWQGPSWLKGPQSEWPQRKLASVDITDLDTHIEPVVHATCIAEDNEILSRFSFLKRLLRVTAWFLSCQNGIPADHHVALEDLQLLSASEIAAARERWIIVTQRVAFPDEIAALQNKKLLPSRSALTRLNPFLDDGGVLRLGGRFQCTVLSYQERHPAILPGSSRFTDLLIRRAHDITLHGGAQLTMSYLLRYCWILGGRNKVRSLVRWCVECTRHRAPIPQQQIGQLPTARVNKLSRPFEKAGLDYAGPFLLRASSGRGRTTFKGYIALFVCLAPRAIHLEVVGSYTTASFFSAFKRFTARRGIHSELHTDNGTNFRGADQELRHMFLAASATSREIASVPANDGVQWHFIPPSAPHFGGRWEAGVKSMKYHLRRVIGETIMTYEEFATVATQIEACLNSRLIAPLSSVPSDLVALTPGHFLIGGAPTTPPEPSTLHVPLERLGQYLHHLQQRNKWLKETKNIVVGDLVLLRDDLRPPAKWPLARVTETHPGPDGLTRVVTIKTATSSFQRPIVKLILLPVREPPLYNKT</sequence>
<evidence type="ECO:0000313" key="2">
    <source>
        <dbReference type="Proteomes" id="UP000829291"/>
    </source>
</evidence>
<dbReference type="PANTHER" id="PTHR47331">
    <property type="entry name" value="PHD-TYPE DOMAIN-CONTAINING PROTEIN"/>
    <property type="match status" value="1"/>
</dbReference>
<dbReference type="InParanoid" id="A0A6J0C921"/>
<accession>A0A6J0C921</accession>
<feature type="domain" description="Integrase catalytic" evidence="1">
    <location>
        <begin position="457"/>
        <end position="649"/>
    </location>
</feature>
<dbReference type="RefSeq" id="XP_015522890.2">
    <property type="nucleotide sequence ID" value="XM_015667404.2"/>
</dbReference>
<evidence type="ECO:0000259" key="1">
    <source>
        <dbReference type="PROSITE" id="PS50994"/>
    </source>
</evidence>
<dbReference type="Gene3D" id="3.30.420.10">
    <property type="entry name" value="Ribonuclease H-like superfamily/Ribonuclease H"/>
    <property type="match status" value="1"/>
</dbReference>